<dbReference type="Proteomes" id="UP001160334">
    <property type="component" value="Unassembled WGS sequence"/>
</dbReference>
<dbReference type="SMART" id="SM00226">
    <property type="entry name" value="LMWPc"/>
    <property type="match status" value="1"/>
</dbReference>
<dbReference type="InterPro" id="IPR036196">
    <property type="entry name" value="Ptyr_pPase_sf"/>
</dbReference>
<evidence type="ECO:0000313" key="6">
    <source>
        <dbReference type="Proteomes" id="UP001160334"/>
    </source>
</evidence>
<evidence type="ECO:0000259" key="4">
    <source>
        <dbReference type="SMART" id="SM00226"/>
    </source>
</evidence>
<keyword evidence="3" id="KW-0904">Protein phosphatase</keyword>
<dbReference type="InterPro" id="IPR017867">
    <property type="entry name" value="Tyr_phospatase_low_mol_wt"/>
</dbReference>
<dbReference type="EC" id="3.1.3.48" evidence="5"/>
<dbReference type="InterPro" id="IPR050438">
    <property type="entry name" value="LMW_PTPase"/>
</dbReference>
<reference evidence="5 6" key="1">
    <citation type="submission" date="2023-04" db="EMBL/GenBank/DDBJ databases">
        <title>Forest soil microbial communities from Buena Vista Peninsula, Colon Province, Panama.</title>
        <authorList>
            <person name="Bouskill N."/>
        </authorList>
    </citation>
    <scope>NUCLEOTIDE SEQUENCE [LARGE SCALE GENOMIC DNA]</scope>
    <source>
        <strain evidence="5 6">CFH S0262</strain>
    </source>
</reference>
<keyword evidence="6" id="KW-1185">Reference proteome</keyword>
<dbReference type="PANTHER" id="PTHR11717">
    <property type="entry name" value="LOW MOLECULAR WEIGHT PROTEIN TYROSINE PHOSPHATASE"/>
    <property type="match status" value="1"/>
</dbReference>
<gene>
    <name evidence="5" type="ORF">M2280_001734</name>
</gene>
<evidence type="ECO:0000256" key="1">
    <source>
        <dbReference type="ARBA" id="ARBA00011063"/>
    </source>
</evidence>
<dbReference type="GO" id="GO:0004725">
    <property type="term" value="F:protein tyrosine phosphatase activity"/>
    <property type="evidence" value="ECO:0007669"/>
    <property type="project" value="UniProtKB-EC"/>
</dbReference>
<feature type="domain" description="Phosphotyrosine protein phosphatase I" evidence="4">
    <location>
        <begin position="11"/>
        <end position="178"/>
    </location>
</feature>
<dbReference type="InterPro" id="IPR023485">
    <property type="entry name" value="Ptyr_pPase"/>
</dbReference>
<proteinExistence type="inferred from homology"/>
<accession>A0ABT6M8A5</accession>
<name>A0ABT6M8A5_9NOCA</name>
<evidence type="ECO:0000256" key="2">
    <source>
        <dbReference type="ARBA" id="ARBA00022801"/>
    </source>
</evidence>
<dbReference type="PRINTS" id="PR00719">
    <property type="entry name" value="LMWPTPASE"/>
</dbReference>
<dbReference type="PANTHER" id="PTHR11717:SF31">
    <property type="entry name" value="LOW MOLECULAR WEIGHT PROTEIN-TYROSINE-PHOSPHATASE ETP-RELATED"/>
    <property type="match status" value="1"/>
</dbReference>
<evidence type="ECO:0000256" key="3">
    <source>
        <dbReference type="ARBA" id="ARBA00022912"/>
    </source>
</evidence>
<sequence length="181" mass="18618">MYTAMPTLTGMQLLFVCTGNICRSPTAERLTTAWASRTGTADLAASSAGTRAVVGSGLEPTAAQILSTLGGDPDGFVARRLTPAIAGGADLILAMTESHRDAVLKIAPRQLKRTFTLLEAAHLASAIGSATVAELAAARGTVPRPANADVPDPIGQSATVFGDVGSVIDKALLDLLPRLRR</sequence>
<dbReference type="Gene3D" id="3.40.50.2300">
    <property type="match status" value="1"/>
</dbReference>
<comment type="similarity">
    <text evidence="1">Belongs to the low molecular weight phosphotyrosine protein phosphatase family.</text>
</comment>
<protein>
    <submittedName>
        <fullName evidence="5">Protein-tyrosine phosphatase</fullName>
        <ecNumber evidence="5">3.1.3.48</ecNumber>
    </submittedName>
</protein>
<evidence type="ECO:0000313" key="5">
    <source>
        <dbReference type="EMBL" id="MDH6280522.1"/>
    </source>
</evidence>
<dbReference type="EMBL" id="JARXVC010000003">
    <property type="protein sequence ID" value="MDH6280522.1"/>
    <property type="molecule type" value="Genomic_DNA"/>
</dbReference>
<dbReference type="SUPFAM" id="SSF52788">
    <property type="entry name" value="Phosphotyrosine protein phosphatases I"/>
    <property type="match status" value="1"/>
</dbReference>
<organism evidence="5 6">
    <name type="scientific">Prescottella agglutinans</name>
    <dbReference type="NCBI Taxonomy" id="1644129"/>
    <lineage>
        <taxon>Bacteria</taxon>
        <taxon>Bacillati</taxon>
        <taxon>Actinomycetota</taxon>
        <taxon>Actinomycetes</taxon>
        <taxon>Mycobacteriales</taxon>
        <taxon>Nocardiaceae</taxon>
        <taxon>Prescottella</taxon>
    </lineage>
</organism>
<dbReference type="Pfam" id="PF01451">
    <property type="entry name" value="LMWPc"/>
    <property type="match status" value="1"/>
</dbReference>
<comment type="caution">
    <text evidence="5">The sequence shown here is derived from an EMBL/GenBank/DDBJ whole genome shotgun (WGS) entry which is preliminary data.</text>
</comment>
<keyword evidence="2 5" id="KW-0378">Hydrolase</keyword>